<feature type="domain" description="E3 UFM1-protein ligase-like C-terminal" evidence="9">
    <location>
        <begin position="741"/>
        <end position="803"/>
    </location>
</feature>
<evidence type="ECO:0000256" key="4">
    <source>
        <dbReference type="ARBA" id="ARBA00022786"/>
    </source>
</evidence>
<dbReference type="GO" id="GO:0061666">
    <property type="term" value="F:UFM1 ligase activity"/>
    <property type="evidence" value="ECO:0007669"/>
    <property type="project" value="InterPro"/>
</dbReference>
<organism evidence="10 11">
    <name type="scientific">Zonotrichia albicollis</name>
    <name type="common">White-throated sparrow</name>
    <name type="synonym">Fringilla albicollis</name>
    <dbReference type="NCBI Taxonomy" id="44394"/>
    <lineage>
        <taxon>Eukaryota</taxon>
        <taxon>Metazoa</taxon>
        <taxon>Chordata</taxon>
        <taxon>Craniata</taxon>
        <taxon>Vertebrata</taxon>
        <taxon>Euteleostomi</taxon>
        <taxon>Archelosauria</taxon>
        <taxon>Archosauria</taxon>
        <taxon>Dinosauria</taxon>
        <taxon>Saurischia</taxon>
        <taxon>Theropoda</taxon>
        <taxon>Coelurosauria</taxon>
        <taxon>Aves</taxon>
        <taxon>Neognathae</taxon>
        <taxon>Neoaves</taxon>
        <taxon>Telluraves</taxon>
        <taxon>Australaves</taxon>
        <taxon>Passeriformes</taxon>
        <taxon>Passerellidae</taxon>
        <taxon>Zonotrichia</taxon>
    </lineage>
</organism>
<gene>
    <name evidence="10" type="primary">UFL1</name>
</gene>
<proteinExistence type="inferred from homology"/>
<keyword evidence="4" id="KW-0833">Ubl conjugation pathway</keyword>
<evidence type="ECO:0000256" key="3">
    <source>
        <dbReference type="ARBA" id="ARBA00022679"/>
    </source>
</evidence>
<dbReference type="Proteomes" id="UP000694413">
    <property type="component" value="Unassembled WGS sequence"/>
</dbReference>
<evidence type="ECO:0000259" key="7">
    <source>
        <dbReference type="Pfam" id="PF09743"/>
    </source>
</evidence>
<feature type="compositionally biased region" description="Basic residues" evidence="6">
    <location>
        <begin position="524"/>
        <end position="533"/>
    </location>
</feature>
<reference evidence="10" key="2">
    <citation type="submission" date="2025-09" db="UniProtKB">
        <authorList>
            <consortium name="Ensembl"/>
        </authorList>
    </citation>
    <scope>IDENTIFICATION</scope>
</reference>
<evidence type="ECO:0000313" key="11">
    <source>
        <dbReference type="Proteomes" id="UP000694413"/>
    </source>
</evidence>
<feature type="region of interest" description="Disordered" evidence="6">
    <location>
        <begin position="488"/>
        <end position="555"/>
    </location>
</feature>
<dbReference type="Pfam" id="PF25870">
    <property type="entry name" value="WHD_UFL1_5th"/>
    <property type="match status" value="1"/>
</dbReference>
<reference evidence="10" key="1">
    <citation type="submission" date="2025-08" db="UniProtKB">
        <authorList>
            <consortium name="Ensembl"/>
        </authorList>
    </citation>
    <scope>IDENTIFICATION</scope>
</reference>
<dbReference type="PANTHER" id="PTHR31057:SF0">
    <property type="entry name" value="E3 UFM1-PROTEIN LIGASE 1"/>
    <property type="match status" value="1"/>
</dbReference>
<dbReference type="InterPro" id="IPR056579">
    <property type="entry name" value="Ufl1_N"/>
</dbReference>
<dbReference type="Pfam" id="PF23659">
    <property type="entry name" value="UFL1"/>
    <property type="match status" value="1"/>
</dbReference>
<sequence>MAAAWEEIRQLAADFQRAQFAEVAHRLSERNCIEIVTKLIAEKQLEVVHTLDGKEYVTPAQISKEIRDELHVSGGRVNIVDLQQVINVDLLHIENRANDIVKSEKGIQLVLGQLINESYLDQLAEEINDKLQETGQVTISELCKAYDLPGDFLLQVMEATNLANAGLVVTTFFLYLCNIHGFKSLFYTKLILRLNLHFHGASANRTSVFCRVFCYEIPTYLTEEGMLRKAQFFYFQALSRRLGRIIHGQLDQENRGVIFTEAFVSRHRARIRGLFTAITRPTPVSSLITRYGFQEHLLYSLLEELVNAGRLKGTVVGGRQDKAVFVPDIYSRTQNKWVDSFFKQNGYLEFDALYRLGIPDPAGYIKKRYKSAQLLFLRAACVGQEIVDQVEASVEEAISSGNWIDVATLLPSSLSVEDVGILLQQVMRSLNKSSSGLVFNDTIAVSEKFLSSCAELFSDLMQQKAEKEIKNNPVNLITEEDLKQASLESSYANKKDKKDERRKKAAEGSGSVRGGGGGNAREIKIKKTKKKGRKDADSDEESQGPATGRSKKLEFSFMSQEEIEDVLKTRMQDCPEELITEIAEHLRRPLTKTYQEVVRSVFTSSTSSSGANRRQAMKDLQEEFSNLYNNIRLFEKGAKHFTDDTQTNLAKHLLKTLCTDITNLVFNFLASESMMTTENYSTITSEGRIKILGKLPEDTKGPLTKLHTSLNGKSIEDFLSCLDSAVDICGVMVKKGDKKKERQVLFQHRQALIEQLKVTEDPALVLHLTSVLLFQFSTHCMLHAPGRSVPQIINFLSGKIPEVFFSSFLRGNYLFSMTEHESCALHYFCCINLTPFDFMPKHYFMCRIYNCSDLYSIADQSLQGSDIKFFL</sequence>
<dbReference type="GO" id="GO:0034976">
    <property type="term" value="P:response to endoplasmic reticulum stress"/>
    <property type="evidence" value="ECO:0007669"/>
    <property type="project" value="TreeGrafter"/>
</dbReference>
<dbReference type="Pfam" id="PF09743">
    <property type="entry name" value="E3_UFM1_ligase"/>
    <property type="match status" value="2"/>
</dbReference>
<keyword evidence="3" id="KW-0808">Transferase</keyword>
<feature type="domain" description="E3 UFM1-protein ligase 1-like" evidence="8">
    <location>
        <begin position="617"/>
        <end position="735"/>
    </location>
</feature>
<evidence type="ECO:0000256" key="1">
    <source>
        <dbReference type="ARBA" id="ARBA00010789"/>
    </source>
</evidence>
<dbReference type="GO" id="GO:0032434">
    <property type="term" value="P:regulation of proteasomal ubiquitin-dependent protein catabolic process"/>
    <property type="evidence" value="ECO:0007669"/>
    <property type="project" value="TreeGrafter"/>
</dbReference>
<keyword evidence="11" id="KW-1185">Reference proteome</keyword>
<dbReference type="Pfam" id="PF25041">
    <property type="entry name" value="UFL1_C"/>
    <property type="match status" value="1"/>
</dbReference>
<protein>
    <recommendedName>
        <fullName evidence="2">E3 UFM1-protein ligase 1</fullName>
    </recommendedName>
    <alternativeName>
        <fullName evidence="5">E3 UFM1-protein transferase 1</fullName>
    </alternativeName>
</protein>
<dbReference type="InterPro" id="IPR018611">
    <property type="entry name" value="Ufl1"/>
</dbReference>
<dbReference type="Ensembl" id="ENSZALT00000009696.1">
    <property type="protein sequence ID" value="ENSZALP00000006679.1"/>
    <property type="gene ID" value="ENSZALG00000006043.1"/>
</dbReference>
<dbReference type="PANTHER" id="PTHR31057">
    <property type="entry name" value="E3 UFM1-PROTEIN LIGASE 1"/>
    <property type="match status" value="1"/>
</dbReference>
<evidence type="ECO:0000256" key="5">
    <source>
        <dbReference type="ARBA" id="ARBA00031516"/>
    </source>
</evidence>
<comment type="similarity">
    <text evidence="1">Belongs to the UFL1 family.</text>
</comment>
<dbReference type="InterPro" id="IPR056761">
    <property type="entry name" value="Ufl1-like_C"/>
</dbReference>
<dbReference type="InterPro" id="IPR056580">
    <property type="entry name" value="Ufl1_dom"/>
</dbReference>
<dbReference type="GO" id="GO:1990592">
    <property type="term" value="P:protein K69-linked ufmylation"/>
    <property type="evidence" value="ECO:0007669"/>
    <property type="project" value="TreeGrafter"/>
</dbReference>
<evidence type="ECO:0000313" key="10">
    <source>
        <dbReference type="Ensembl" id="ENSZALP00000006679.1"/>
    </source>
</evidence>
<name>A0A8D2QCI5_ZONAL</name>
<evidence type="ECO:0000259" key="9">
    <source>
        <dbReference type="Pfam" id="PF25041"/>
    </source>
</evidence>
<accession>A0A8D2QCI5</accession>
<dbReference type="GO" id="GO:0005789">
    <property type="term" value="C:endoplasmic reticulum membrane"/>
    <property type="evidence" value="ECO:0007669"/>
    <property type="project" value="TreeGrafter"/>
</dbReference>
<evidence type="ECO:0000259" key="8">
    <source>
        <dbReference type="Pfam" id="PF23659"/>
    </source>
</evidence>
<evidence type="ECO:0000256" key="6">
    <source>
        <dbReference type="SAM" id="MobiDB-lite"/>
    </source>
</evidence>
<feature type="domain" description="E3 UFM1-protein ligase 1-like N-terminal" evidence="7">
    <location>
        <begin position="235"/>
        <end position="364"/>
    </location>
</feature>
<dbReference type="AlphaFoldDB" id="A0A8D2QCI5"/>
<feature type="domain" description="E3 UFM1-protein ligase 1-like N-terminal" evidence="7">
    <location>
        <begin position="7"/>
        <end position="162"/>
    </location>
</feature>
<evidence type="ECO:0000256" key="2">
    <source>
        <dbReference type="ARBA" id="ARBA00019780"/>
    </source>
</evidence>